<dbReference type="InterPro" id="IPR017853">
    <property type="entry name" value="GH"/>
</dbReference>
<dbReference type="EC" id="3.2.1.52" evidence="5"/>
<protein>
    <submittedName>
        <fullName evidence="5">Beta-N-acetylhexosaminidase</fullName>
        <ecNumber evidence="5">3.2.1.52</ecNumber>
    </submittedName>
</protein>
<name>A0A7C4MLJ7_9BACT</name>
<evidence type="ECO:0000256" key="2">
    <source>
        <dbReference type="ARBA" id="ARBA00022801"/>
    </source>
</evidence>
<dbReference type="PANTHER" id="PTHR30480:SF16">
    <property type="entry name" value="GLYCOSIDE HYDROLASE FAMILY 3 DOMAIN PROTEIN"/>
    <property type="match status" value="1"/>
</dbReference>
<gene>
    <name evidence="5" type="primary">nagZ</name>
    <name evidence="5" type="ORF">ENS29_05480</name>
</gene>
<feature type="domain" description="Glycoside hydrolase family 3 N-terminal" evidence="4">
    <location>
        <begin position="3"/>
        <end position="283"/>
    </location>
</feature>
<evidence type="ECO:0000256" key="3">
    <source>
        <dbReference type="ARBA" id="ARBA00023295"/>
    </source>
</evidence>
<dbReference type="GO" id="GO:0004563">
    <property type="term" value="F:beta-N-acetylhexosaminidase activity"/>
    <property type="evidence" value="ECO:0007669"/>
    <property type="project" value="UniProtKB-EC"/>
</dbReference>
<dbReference type="InterPro" id="IPR001764">
    <property type="entry name" value="Glyco_hydro_3_N"/>
</dbReference>
<dbReference type="EMBL" id="DSUH01000125">
    <property type="protein sequence ID" value="HGU32290.1"/>
    <property type="molecule type" value="Genomic_DNA"/>
</dbReference>
<dbReference type="GO" id="GO:0005975">
    <property type="term" value="P:carbohydrate metabolic process"/>
    <property type="evidence" value="ECO:0007669"/>
    <property type="project" value="InterPro"/>
</dbReference>
<reference evidence="5" key="1">
    <citation type="journal article" date="2020" name="mSystems">
        <title>Genome- and Community-Level Interaction Insights into Carbon Utilization and Element Cycling Functions of Hydrothermarchaeota in Hydrothermal Sediment.</title>
        <authorList>
            <person name="Zhou Z."/>
            <person name="Liu Y."/>
            <person name="Xu W."/>
            <person name="Pan J."/>
            <person name="Luo Z.H."/>
            <person name="Li M."/>
        </authorList>
    </citation>
    <scope>NUCLEOTIDE SEQUENCE [LARGE SCALE GENOMIC DNA]</scope>
    <source>
        <strain evidence="5">SpSt-477</strain>
    </source>
</reference>
<keyword evidence="2 5" id="KW-0378">Hydrolase</keyword>
<dbReference type="GO" id="GO:0009254">
    <property type="term" value="P:peptidoglycan turnover"/>
    <property type="evidence" value="ECO:0007669"/>
    <property type="project" value="TreeGrafter"/>
</dbReference>
<dbReference type="PANTHER" id="PTHR30480">
    <property type="entry name" value="BETA-HEXOSAMINIDASE-RELATED"/>
    <property type="match status" value="1"/>
</dbReference>
<keyword evidence="3 5" id="KW-0326">Glycosidase</keyword>
<dbReference type="Gene3D" id="3.20.20.300">
    <property type="entry name" value="Glycoside hydrolase, family 3, N-terminal domain"/>
    <property type="match status" value="1"/>
</dbReference>
<sequence length="327" mass="36006">MDVGQRLMIGFDGTRMNQDMEYAVSELGVGGVILFSRNIENPRQVADLCGDIQAFAERSGRPPLFIAVDQEGGPVARFRKPFTEFPGNSFMKEPSEARHFAEVTAQELRSVGVNMDLAPVVDWMPEGLEGIMASRVFRGSPEHVGDMGATVIRGLQQGGIMAVAKHFPGIGRTVLDSHIDLPRLDIDRSEMAQTDILPFRKAIQADVCGIMLSHILYTRIDPMWPASLSSSIASEWLRKELGFTGIVMTDDLDMGAIARHYPLETAVEKASDADIDIILVCHWGPNVEEAFRCVRSAADRFPEKTAAMLQRIARTKARWLGTSGCSV</sequence>
<evidence type="ECO:0000313" key="5">
    <source>
        <dbReference type="EMBL" id="HGU32290.1"/>
    </source>
</evidence>
<accession>A0A7C4MLJ7</accession>
<dbReference type="Pfam" id="PF00933">
    <property type="entry name" value="Glyco_hydro_3"/>
    <property type="match status" value="1"/>
</dbReference>
<dbReference type="InterPro" id="IPR050226">
    <property type="entry name" value="NagZ_Beta-hexosaminidase"/>
</dbReference>
<organism evidence="5">
    <name type="scientific">Desulfatirhabdium butyrativorans</name>
    <dbReference type="NCBI Taxonomy" id="340467"/>
    <lineage>
        <taxon>Bacteria</taxon>
        <taxon>Pseudomonadati</taxon>
        <taxon>Thermodesulfobacteriota</taxon>
        <taxon>Desulfobacteria</taxon>
        <taxon>Desulfobacterales</taxon>
        <taxon>Desulfatirhabdiaceae</taxon>
        <taxon>Desulfatirhabdium</taxon>
    </lineage>
</organism>
<evidence type="ECO:0000256" key="1">
    <source>
        <dbReference type="ARBA" id="ARBA00005336"/>
    </source>
</evidence>
<dbReference type="SUPFAM" id="SSF51445">
    <property type="entry name" value="(Trans)glycosidases"/>
    <property type="match status" value="1"/>
</dbReference>
<dbReference type="AlphaFoldDB" id="A0A7C4MLJ7"/>
<comment type="similarity">
    <text evidence="1">Belongs to the glycosyl hydrolase 3 family.</text>
</comment>
<comment type="caution">
    <text evidence="5">The sequence shown here is derived from an EMBL/GenBank/DDBJ whole genome shotgun (WGS) entry which is preliminary data.</text>
</comment>
<dbReference type="NCBIfam" id="NF003740">
    <property type="entry name" value="PRK05337.1"/>
    <property type="match status" value="1"/>
</dbReference>
<dbReference type="InterPro" id="IPR036962">
    <property type="entry name" value="Glyco_hydro_3_N_sf"/>
</dbReference>
<proteinExistence type="inferred from homology"/>
<evidence type="ECO:0000259" key="4">
    <source>
        <dbReference type="Pfam" id="PF00933"/>
    </source>
</evidence>